<dbReference type="InterPro" id="IPR003676">
    <property type="entry name" value="SAUR_fam"/>
</dbReference>
<dbReference type="PANTHER" id="PTHR31175">
    <property type="entry name" value="AUXIN-RESPONSIVE FAMILY PROTEIN"/>
    <property type="match status" value="1"/>
</dbReference>
<dbReference type="Pfam" id="PF02519">
    <property type="entry name" value="Auxin_inducible"/>
    <property type="match status" value="1"/>
</dbReference>
<evidence type="ECO:0000313" key="2">
    <source>
        <dbReference type="EMBL" id="KAK3011016.1"/>
    </source>
</evidence>
<evidence type="ECO:0000313" key="3">
    <source>
        <dbReference type="Proteomes" id="UP001188597"/>
    </source>
</evidence>
<dbReference type="GO" id="GO:0009733">
    <property type="term" value="P:response to auxin"/>
    <property type="evidence" value="ECO:0007669"/>
    <property type="project" value="InterPro"/>
</dbReference>
<keyword evidence="3" id="KW-1185">Reference proteome</keyword>
<gene>
    <name evidence="2" type="ORF">RJ639_011920</name>
</gene>
<evidence type="ECO:0000256" key="1">
    <source>
        <dbReference type="ARBA" id="ARBA00006974"/>
    </source>
</evidence>
<dbReference type="EMBL" id="JAVXUP010001490">
    <property type="protein sequence ID" value="KAK3011016.1"/>
    <property type="molecule type" value="Genomic_DNA"/>
</dbReference>
<comment type="caution">
    <text evidence="2">The sequence shown here is derived from an EMBL/GenBank/DDBJ whole genome shotgun (WGS) entry which is preliminary data.</text>
</comment>
<sequence length="110" mass="12489">MEVLRQLFTMSEEELGLPGDGHITLPFDAFFMEYIISLIHLEKGLLTSVQQNHFDNINKKSDNTSVTLAVLANETQISINDQQQDSFKDGKEVAELNCHQEEENLIAKTH</sequence>
<dbReference type="Proteomes" id="UP001188597">
    <property type="component" value="Unassembled WGS sequence"/>
</dbReference>
<dbReference type="AlphaFoldDB" id="A0AA88VL73"/>
<comment type="similarity">
    <text evidence="1">Belongs to the ARG7 family.</text>
</comment>
<name>A0AA88VL73_9ASTE</name>
<protein>
    <submittedName>
        <fullName evidence="2">Uncharacterized protein</fullName>
    </submittedName>
</protein>
<reference evidence="2" key="1">
    <citation type="submission" date="2022-12" db="EMBL/GenBank/DDBJ databases">
        <title>Draft genome assemblies for two species of Escallonia (Escalloniales).</title>
        <authorList>
            <person name="Chanderbali A."/>
            <person name="Dervinis C."/>
            <person name="Anghel I."/>
            <person name="Soltis D."/>
            <person name="Soltis P."/>
            <person name="Zapata F."/>
        </authorList>
    </citation>
    <scope>NUCLEOTIDE SEQUENCE</scope>
    <source>
        <strain evidence="2">UCBG64.0493</strain>
        <tissue evidence="2">Leaf</tissue>
    </source>
</reference>
<organism evidence="2 3">
    <name type="scientific">Escallonia herrerae</name>
    <dbReference type="NCBI Taxonomy" id="1293975"/>
    <lineage>
        <taxon>Eukaryota</taxon>
        <taxon>Viridiplantae</taxon>
        <taxon>Streptophyta</taxon>
        <taxon>Embryophyta</taxon>
        <taxon>Tracheophyta</taxon>
        <taxon>Spermatophyta</taxon>
        <taxon>Magnoliopsida</taxon>
        <taxon>eudicotyledons</taxon>
        <taxon>Gunneridae</taxon>
        <taxon>Pentapetalae</taxon>
        <taxon>asterids</taxon>
        <taxon>campanulids</taxon>
        <taxon>Escalloniales</taxon>
        <taxon>Escalloniaceae</taxon>
        <taxon>Escallonia</taxon>
    </lineage>
</organism>
<proteinExistence type="inferred from homology"/>
<accession>A0AA88VL73</accession>
<dbReference type="PANTHER" id="PTHR31175:SF122">
    <property type="entry name" value="AUXIN-RESPONSIVE PROTEIN SAUR64-LIKE"/>
    <property type="match status" value="1"/>
</dbReference>